<evidence type="ECO:0000259" key="2">
    <source>
        <dbReference type="PROSITE" id="PS51194"/>
    </source>
</evidence>
<accession>A0AAX3UHU5</accession>
<dbReference type="Gene3D" id="3.40.50.300">
    <property type="entry name" value="P-loop containing nucleotide triphosphate hydrolases"/>
    <property type="match status" value="1"/>
</dbReference>
<proteinExistence type="predicted"/>
<dbReference type="EMBL" id="CP123735">
    <property type="protein sequence ID" value="WGO86979.1"/>
    <property type="molecule type" value="Genomic_DNA"/>
</dbReference>
<dbReference type="InterPro" id="IPR049730">
    <property type="entry name" value="SNF2/RAD54-like_C"/>
</dbReference>
<feature type="domain" description="Helicase C-terminal" evidence="2">
    <location>
        <begin position="1"/>
        <end position="171"/>
    </location>
</feature>
<dbReference type="SMART" id="SM00490">
    <property type="entry name" value="HELICc"/>
    <property type="match status" value="1"/>
</dbReference>
<dbReference type="CDD" id="cd18793">
    <property type="entry name" value="SF2_C_SNF"/>
    <property type="match status" value="1"/>
</dbReference>
<reference evidence="3" key="1">
    <citation type="journal article" date="2022" name="Food Funct.">
        <title>Lactobacillus kefiranofaciens ZW18 from Kefir enhances the anti-tumor effect of anti-programmed cell death 1 (PD-1) immunotherapy by modulating the gut microbiota.</title>
        <authorList>
            <person name="Zhao J."/>
            <person name="Wang Y."/>
            <person name="Wang J."/>
            <person name="Lv M."/>
            <person name="Zhou C."/>
            <person name="Jia L."/>
            <person name="Geng W."/>
        </authorList>
    </citation>
    <scope>NUCLEOTIDE SEQUENCE</scope>
    <source>
        <strain evidence="3">ZW18</strain>
    </source>
</reference>
<keyword evidence="3" id="KW-0547">Nucleotide-binding</keyword>
<keyword evidence="3" id="KW-0347">Helicase</keyword>
<name>A0AAX3UHU5_9LACO</name>
<dbReference type="InterPro" id="IPR027417">
    <property type="entry name" value="P-loop_NTPase"/>
</dbReference>
<dbReference type="Pfam" id="PF00271">
    <property type="entry name" value="Helicase_C"/>
    <property type="match status" value="1"/>
</dbReference>
<keyword evidence="1" id="KW-0378">Hydrolase</keyword>
<dbReference type="GO" id="GO:0016787">
    <property type="term" value="F:hydrolase activity"/>
    <property type="evidence" value="ECO:0007669"/>
    <property type="project" value="UniProtKB-KW"/>
</dbReference>
<keyword evidence="3" id="KW-0067">ATP-binding</keyword>
<sequence length="460" mass="52441">MIISQFADTVNYYYKNLHRYFNTPKITLPMGKVLGNDKENYINRIPAKSKEEVLDAFSPISKRQQQIIDDDRQIDLVVGTDTISTGQNLQDAVTLINLDLPYNPMILEQRIGRIDRPRHDAARVKLYIYTCPVYQSIDSQLKMTKRLGSKMQGVLEDTQFDNVVLPEYTNYLKATAEHKQNAVANMLDQTEDAITYQNGMQSEKHSEQYRLANKRMYDFKTNGDFKQGKYFLPDYSFARNDLDSIAVIQLHLKDVNDSALRDENIIVNLTKQKEGTVVSAEKAIHDSIKDDVISTKKLSQGKAELEVLNTKKAVKTVIGQVIDQYNSDQAVTATNEKDLSSKKGRIAASKIHESVQNPKNRTMILSKLKLIDMEHKAVASFAKYLETVSKDDPAYPLVEIIADNVDYFWTHIAEYKEYLTPDSIAAAQHIGKERRQINTRKASLDNSNYDLLLSNLIVKD</sequence>
<dbReference type="SUPFAM" id="SSF52540">
    <property type="entry name" value="P-loop containing nucleoside triphosphate hydrolases"/>
    <property type="match status" value="1"/>
</dbReference>
<reference evidence="3" key="2">
    <citation type="submission" date="2023-04" db="EMBL/GenBank/DDBJ databases">
        <authorList>
            <person name="Wang Y."/>
        </authorList>
    </citation>
    <scope>NUCLEOTIDE SEQUENCE</scope>
    <source>
        <strain evidence="3">ZW18</strain>
    </source>
</reference>
<dbReference type="RefSeq" id="WP_081462966.1">
    <property type="nucleotide sequence ID" value="NZ_CP123735.1"/>
</dbReference>
<evidence type="ECO:0000256" key="1">
    <source>
        <dbReference type="ARBA" id="ARBA00022801"/>
    </source>
</evidence>
<evidence type="ECO:0000313" key="3">
    <source>
        <dbReference type="EMBL" id="WGO86979.1"/>
    </source>
</evidence>
<dbReference type="AlphaFoldDB" id="A0AAX3UHU5"/>
<organism evidence="3 4">
    <name type="scientific">Lactobacillus kefiranofaciens</name>
    <dbReference type="NCBI Taxonomy" id="267818"/>
    <lineage>
        <taxon>Bacteria</taxon>
        <taxon>Bacillati</taxon>
        <taxon>Bacillota</taxon>
        <taxon>Bacilli</taxon>
        <taxon>Lactobacillales</taxon>
        <taxon>Lactobacillaceae</taxon>
        <taxon>Lactobacillus</taxon>
    </lineage>
</organism>
<gene>
    <name evidence="3" type="ORF">QEJ78_10785</name>
</gene>
<dbReference type="Proteomes" id="UP001242513">
    <property type="component" value="Chromosome"/>
</dbReference>
<dbReference type="InterPro" id="IPR001650">
    <property type="entry name" value="Helicase_C-like"/>
</dbReference>
<protein>
    <submittedName>
        <fullName evidence="3">C-terminal helicase domain-containing protein</fullName>
    </submittedName>
</protein>
<dbReference type="PROSITE" id="PS51194">
    <property type="entry name" value="HELICASE_CTER"/>
    <property type="match status" value="1"/>
</dbReference>
<dbReference type="GO" id="GO:0004386">
    <property type="term" value="F:helicase activity"/>
    <property type="evidence" value="ECO:0007669"/>
    <property type="project" value="UniProtKB-KW"/>
</dbReference>
<evidence type="ECO:0000313" key="4">
    <source>
        <dbReference type="Proteomes" id="UP001242513"/>
    </source>
</evidence>